<dbReference type="GO" id="GO:0046872">
    <property type="term" value="F:metal ion binding"/>
    <property type="evidence" value="ECO:0007669"/>
    <property type="project" value="UniProtKB-KW"/>
</dbReference>
<dbReference type="SUPFAM" id="SSF55486">
    <property type="entry name" value="Metalloproteases ('zincins'), catalytic domain"/>
    <property type="match status" value="1"/>
</dbReference>
<dbReference type="EMBL" id="MVIT01000078">
    <property type="protein sequence ID" value="OOV39866.1"/>
    <property type="molecule type" value="Genomic_DNA"/>
</dbReference>
<dbReference type="CDD" id="cd09597">
    <property type="entry name" value="M4_TLP"/>
    <property type="match status" value="1"/>
</dbReference>
<accession>A0A1T1DG46</accession>
<dbReference type="Gene3D" id="3.10.450.490">
    <property type="match status" value="1"/>
</dbReference>
<feature type="domain" description="Peptidase M4 C-terminal" evidence="8">
    <location>
        <begin position="467"/>
        <end position="637"/>
    </location>
</feature>
<feature type="domain" description="Peptidase M4" evidence="7">
    <location>
        <begin position="296"/>
        <end position="462"/>
    </location>
</feature>
<feature type="domain" description="FTP" evidence="9">
    <location>
        <begin position="111"/>
        <end position="144"/>
    </location>
</feature>
<proteinExistence type="predicted"/>
<name>A0A1T1DG46_9LEPT</name>
<dbReference type="Pfam" id="PF01447">
    <property type="entry name" value="Peptidase_M4"/>
    <property type="match status" value="1"/>
</dbReference>
<dbReference type="Pfam" id="PF20009">
    <property type="entry name" value="GEVED"/>
    <property type="match status" value="1"/>
</dbReference>
<dbReference type="Pfam" id="PF07504">
    <property type="entry name" value="FTP"/>
    <property type="match status" value="1"/>
</dbReference>
<evidence type="ECO:0000256" key="5">
    <source>
        <dbReference type="ARBA" id="ARBA00022833"/>
    </source>
</evidence>
<evidence type="ECO:0000259" key="10">
    <source>
        <dbReference type="Pfam" id="PF20009"/>
    </source>
</evidence>
<gene>
    <name evidence="11" type="ORF">B1J93_19980</name>
</gene>
<dbReference type="Proteomes" id="UP000191008">
    <property type="component" value="Unassembled WGS sequence"/>
</dbReference>
<evidence type="ECO:0000259" key="7">
    <source>
        <dbReference type="Pfam" id="PF01447"/>
    </source>
</evidence>
<keyword evidence="2" id="KW-0479">Metal-binding</keyword>
<dbReference type="GO" id="GO:0004222">
    <property type="term" value="F:metalloendopeptidase activity"/>
    <property type="evidence" value="ECO:0007669"/>
    <property type="project" value="InterPro"/>
</dbReference>
<organism evidence="11 12">
    <name type="scientific">Leptospira kirschneri serovar Pomona</name>
    <dbReference type="NCBI Taxonomy" id="561005"/>
    <lineage>
        <taxon>Bacteria</taxon>
        <taxon>Pseudomonadati</taxon>
        <taxon>Spirochaetota</taxon>
        <taxon>Spirochaetia</taxon>
        <taxon>Leptospirales</taxon>
        <taxon>Leptospiraceae</taxon>
        <taxon>Leptospira</taxon>
    </lineage>
</organism>
<dbReference type="InterPro" id="IPR027268">
    <property type="entry name" value="Peptidase_M4/M1_CTD_sf"/>
</dbReference>
<keyword evidence="4" id="KW-0378">Hydrolase</keyword>
<dbReference type="Pfam" id="PF02868">
    <property type="entry name" value="Peptidase_M4_C"/>
    <property type="match status" value="1"/>
</dbReference>
<dbReference type="PANTHER" id="PTHR33794">
    <property type="entry name" value="BACILLOLYSIN"/>
    <property type="match status" value="1"/>
</dbReference>
<evidence type="ECO:0000259" key="8">
    <source>
        <dbReference type="Pfam" id="PF02868"/>
    </source>
</evidence>
<keyword evidence="3" id="KW-0732">Signal</keyword>
<dbReference type="Gene3D" id="3.10.170.10">
    <property type="match status" value="1"/>
</dbReference>
<dbReference type="InterPro" id="IPR001570">
    <property type="entry name" value="Peptidase_M4_C_domain"/>
</dbReference>
<evidence type="ECO:0000256" key="2">
    <source>
        <dbReference type="ARBA" id="ARBA00022723"/>
    </source>
</evidence>
<dbReference type="Gene3D" id="1.10.390.10">
    <property type="entry name" value="Neutral Protease Domain 2"/>
    <property type="match status" value="1"/>
</dbReference>
<dbReference type="PANTHER" id="PTHR33794:SF1">
    <property type="entry name" value="BACILLOLYSIN"/>
    <property type="match status" value="1"/>
</dbReference>
<evidence type="ECO:0000256" key="1">
    <source>
        <dbReference type="ARBA" id="ARBA00022670"/>
    </source>
</evidence>
<dbReference type="GO" id="GO:0006508">
    <property type="term" value="P:proteolysis"/>
    <property type="evidence" value="ECO:0007669"/>
    <property type="project" value="UniProtKB-KW"/>
</dbReference>
<keyword evidence="1" id="KW-0645">Protease</keyword>
<dbReference type="InterPro" id="IPR045474">
    <property type="entry name" value="GEVED"/>
</dbReference>
<keyword evidence="6" id="KW-0482">Metalloprotease</keyword>
<comment type="caution">
    <text evidence="11">The sequence shown here is derived from an EMBL/GenBank/DDBJ whole genome shotgun (WGS) entry which is preliminary data.</text>
</comment>
<feature type="domain" description="GEVED" evidence="10">
    <location>
        <begin position="708"/>
        <end position="786"/>
    </location>
</feature>
<keyword evidence="5" id="KW-0862">Zinc</keyword>
<reference evidence="11 12" key="1">
    <citation type="submission" date="2017-02" db="EMBL/GenBank/DDBJ databases">
        <title>Comparative genomic analysis of Brazilian Leptospira kirschneri strains of different serogroups.</title>
        <authorList>
            <person name="Moreno L.Z."/>
            <person name="Miraglia F."/>
            <person name="Kremer F.S."/>
            <person name="Eslabao M.R."/>
            <person name="Lilenbaum W."/>
            <person name="Dellagostin O.A."/>
            <person name="Moreno A.M."/>
        </authorList>
    </citation>
    <scope>NUCLEOTIDE SEQUENCE [LARGE SCALE GENOMIC DNA]</scope>
    <source>
        <strain evidence="11 12">M110/06</strain>
    </source>
</reference>
<sequence length="793" mass="89105">MKFFRELLGSKAITKIFMGIFLVLQLYHCKDKQRQGIESWFGILNPVKVDEKAISDRHYSSNGTLTFATFNSDLVPYNRKQAPEVLKTYLQLPLNSEPVFLRSNHIGDYDHDRFQQRYKGIKVENGTYTVVSKGNTIESMMGEFYQVPDNFNFSPKLSESEAFSKALKHFGAKKYIWESPEREEALKKKQDDPNATNFPKGELLVYQHSLGKLNSQKEFRLVYKFGIVSIEPSSSRYVYVDSHSGEILANIDANRYEAGGGSPIPTTPQTPSDTNYGICFPDKTPCIKQGMAATRFSGIQSIITWTTEADRFELKDYSRGKGIVSYSWELVRVAPSALETVKIPLIDTDNNWTKAEHHDDYNHDAVLDAHWGIEHTYDYFKSVHNRSSFDGEDAKIVNNVHYTKVLNFNNAHWNPITEELEYTYCPHGSSLCHGINDEILLDPTYEDFTSLDIVSHEFGHAVNAYAAGFYYNAESAALDEGFGDIWNVGVNNYVNKILGIQKSIWRFGDETVPNGGMRSLLYPNSTTTISSGPDTYYGNLWDFTNKKTHENGLVLGHWFYILSSGKSGVNDHSCEYNTTGISIEKAEKIAYSAIHYLSPTSGYVATRSAAILAAKNLYGKFSSEVESTIDAWDAVGVPAETTSRGGDGMRKVGNYITSVKLSSMENNSGNDCGYKDNTYLHPWVLRGGTYQLVLSSAGSQIPLKTHKWSVWIDLNRNGIFDSSEIILQTSNQLWGGGTLQRSIVIPATALTGDTKMRVSMKAADSWETYPSADEKFYDGEVEDYTISINSFRL</sequence>
<dbReference type="RefSeq" id="WP_082293547.1">
    <property type="nucleotide sequence ID" value="NZ_MVIT01000078.1"/>
</dbReference>
<protein>
    <submittedName>
        <fullName evidence="11">Peptidase M4</fullName>
    </submittedName>
</protein>
<dbReference type="InterPro" id="IPR050728">
    <property type="entry name" value="Zinc_Metalloprotease_M4"/>
</dbReference>
<evidence type="ECO:0000256" key="3">
    <source>
        <dbReference type="ARBA" id="ARBA00022729"/>
    </source>
</evidence>
<evidence type="ECO:0000313" key="12">
    <source>
        <dbReference type="Proteomes" id="UP000191008"/>
    </source>
</evidence>
<evidence type="ECO:0000259" key="9">
    <source>
        <dbReference type="Pfam" id="PF07504"/>
    </source>
</evidence>
<evidence type="ECO:0000256" key="6">
    <source>
        <dbReference type="ARBA" id="ARBA00023049"/>
    </source>
</evidence>
<evidence type="ECO:0000313" key="11">
    <source>
        <dbReference type="EMBL" id="OOV39866.1"/>
    </source>
</evidence>
<dbReference type="InterPro" id="IPR013856">
    <property type="entry name" value="Peptidase_M4_domain"/>
</dbReference>
<dbReference type="InterPro" id="IPR011096">
    <property type="entry name" value="FTP_domain"/>
</dbReference>
<dbReference type="AlphaFoldDB" id="A0A1T1DG46"/>
<evidence type="ECO:0000256" key="4">
    <source>
        <dbReference type="ARBA" id="ARBA00022801"/>
    </source>
</evidence>